<name>A0ABP3VGH4_9FLAO</name>
<dbReference type="InterPro" id="IPR021365">
    <property type="entry name" value="DUF2891"/>
</dbReference>
<protein>
    <submittedName>
        <fullName evidence="2">DUF2891 domain-containing protein</fullName>
    </submittedName>
</protein>
<keyword evidence="1" id="KW-0732">Signal</keyword>
<evidence type="ECO:0000313" key="2">
    <source>
        <dbReference type="EMBL" id="GAA0757822.1"/>
    </source>
</evidence>
<feature type="signal peptide" evidence="1">
    <location>
        <begin position="1"/>
        <end position="21"/>
    </location>
</feature>
<feature type="chain" id="PRO_5046021181" evidence="1">
    <location>
        <begin position="22"/>
        <end position="371"/>
    </location>
</feature>
<evidence type="ECO:0000313" key="3">
    <source>
        <dbReference type="Proteomes" id="UP001500185"/>
    </source>
</evidence>
<dbReference type="Proteomes" id="UP001500185">
    <property type="component" value="Unassembled WGS sequence"/>
</dbReference>
<organism evidence="2 3">
    <name type="scientific">Psychroflexus lacisalsi</name>
    <dbReference type="NCBI Taxonomy" id="503928"/>
    <lineage>
        <taxon>Bacteria</taxon>
        <taxon>Pseudomonadati</taxon>
        <taxon>Bacteroidota</taxon>
        <taxon>Flavobacteriia</taxon>
        <taxon>Flavobacteriales</taxon>
        <taxon>Flavobacteriaceae</taxon>
        <taxon>Psychroflexus</taxon>
    </lineage>
</organism>
<comment type="caution">
    <text evidence="2">The sequence shown here is derived from an EMBL/GenBank/DDBJ whole genome shotgun (WGS) entry which is preliminary data.</text>
</comment>
<evidence type="ECO:0000256" key="1">
    <source>
        <dbReference type="SAM" id="SignalP"/>
    </source>
</evidence>
<gene>
    <name evidence="2" type="ORF">GCM10009433_14420</name>
</gene>
<sequence>MKFMKLTVVLFLSITLLSCQNSPETKGGSKSPFENKAFPEFGIEEAEQLAELPLQCITQEFPNKLGQVLGSEEDLARPKDLRPAFYGCFDWHSAVHSQWSLVKLLKDFPDLKQGDSIRSALSKRLTEDHIQTEINFFKTEHNQNFERTYGWAWLFTLAKELKTWEDPQAEEWLSNLMPLVDLLEEKMKAFLPKLVYPIRVGEHPNTAFALSMTIDYAEVFKKEELKSLIINRSRDFYLTDKNCPLEWEPSGYDFLSPCLEEASLMAKVLPEQEFQTWIKTFMPSLFSKYFNLDVAEVSDRSDGKLVHLDGLNFSRAWNLYELADTYEAFYHLKTTGDQHFTKAYPNLFGDTYEGSHWLGSFAIYALDRRPE</sequence>
<dbReference type="Pfam" id="PF11199">
    <property type="entry name" value="DUF2891"/>
    <property type="match status" value="1"/>
</dbReference>
<accession>A0ABP3VGH4</accession>
<dbReference type="PROSITE" id="PS51257">
    <property type="entry name" value="PROKAR_LIPOPROTEIN"/>
    <property type="match status" value="1"/>
</dbReference>
<reference evidence="3" key="1">
    <citation type="journal article" date="2019" name="Int. J. Syst. Evol. Microbiol.">
        <title>The Global Catalogue of Microorganisms (GCM) 10K type strain sequencing project: providing services to taxonomists for standard genome sequencing and annotation.</title>
        <authorList>
            <consortium name="The Broad Institute Genomics Platform"/>
            <consortium name="The Broad Institute Genome Sequencing Center for Infectious Disease"/>
            <person name="Wu L."/>
            <person name="Ma J."/>
        </authorList>
    </citation>
    <scope>NUCLEOTIDE SEQUENCE [LARGE SCALE GENOMIC DNA]</scope>
    <source>
        <strain evidence="3">JCM 16231</strain>
    </source>
</reference>
<keyword evidence="3" id="KW-1185">Reference proteome</keyword>
<proteinExistence type="predicted"/>
<dbReference type="EMBL" id="BAAAGG010000005">
    <property type="protein sequence ID" value="GAA0757822.1"/>
    <property type="molecule type" value="Genomic_DNA"/>
</dbReference>